<dbReference type="RefSeq" id="YP_009302937.1">
    <property type="nucleotide sequence ID" value="NC_031250.1"/>
</dbReference>
<dbReference type="Proteomes" id="UP000203504">
    <property type="component" value="Segment"/>
</dbReference>
<dbReference type="KEGG" id="vg:29124396"/>
<reference evidence="2" key="1">
    <citation type="submission" date="2014-08" db="EMBL/GenBank/DDBJ databases">
        <authorList>
            <person name="Mandeville R."/>
        </authorList>
    </citation>
    <scope>NUCLEOTIDE SEQUENCE [LARGE SCALE GENOMIC DNA]</scope>
</reference>
<protein>
    <submittedName>
        <fullName evidence="1">Uncharacterized protein</fullName>
    </submittedName>
</protein>
<gene>
    <name evidence="1" type="ORF">BP63_18</name>
</gene>
<name>A0A140XG49_9CAUD</name>
<keyword evidence="2" id="KW-1185">Reference proteome</keyword>
<sequence length="96" mass="10970">MDLFDMVEHPEVNGLAEAKPFNWDEFVAGKPAVTHNGQIAYYGGHSEHPMCTHLYNAITTISDENVIKYGKEVMPFLVDERGYFEGKWFPFLVEMA</sequence>
<dbReference type="EMBL" id="KM366099">
    <property type="protein sequence ID" value="AIT13839.1"/>
    <property type="molecule type" value="Genomic_DNA"/>
</dbReference>
<evidence type="ECO:0000313" key="1">
    <source>
        <dbReference type="EMBL" id="AIT13839.1"/>
    </source>
</evidence>
<dbReference type="GeneID" id="29124396"/>
<organism evidence="1 2">
    <name type="scientific">Salmonella phage BP63</name>
    <dbReference type="NCBI Taxonomy" id="1543205"/>
    <lineage>
        <taxon>Viruses</taxon>
        <taxon>Duplodnaviria</taxon>
        <taxon>Heunggongvirae</taxon>
        <taxon>Uroviricota</taxon>
        <taxon>Caudoviricetes</taxon>
        <taxon>Rosemountvirus</taxon>
        <taxon>Rosemountvirus BP63</taxon>
    </lineage>
</organism>
<evidence type="ECO:0000313" key="2">
    <source>
        <dbReference type="Proteomes" id="UP000203504"/>
    </source>
</evidence>
<accession>A0A140XG49</accession>
<proteinExistence type="predicted"/>